<dbReference type="GO" id="GO:0005840">
    <property type="term" value="C:ribosome"/>
    <property type="evidence" value="ECO:0007669"/>
    <property type="project" value="UniProtKB-KW"/>
</dbReference>
<dbReference type="Pfam" id="PF00829">
    <property type="entry name" value="Ribosomal_L21p"/>
    <property type="match status" value="1"/>
</dbReference>
<dbReference type="SUPFAM" id="SSF141091">
    <property type="entry name" value="L21p-like"/>
    <property type="match status" value="1"/>
</dbReference>
<evidence type="ECO:0000256" key="5">
    <source>
        <dbReference type="ARBA" id="ARBA00023274"/>
    </source>
</evidence>
<keyword evidence="3 6" id="KW-0694">RNA-binding</keyword>
<dbReference type="InterPro" id="IPR036164">
    <property type="entry name" value="bL21-like_sf"/>
</dbReference>
<dbReference type="GO" id="GO:0006412">
    <property type="term" value="P:translation"/>
    <property type="evidence" value="ECO:0007669"/>
    <property type="project" value="UniProtKB-UniRule"/>
</dbReference>
<dbReference type="RefSeq" id="WP_102247654.1">
    <property type="nucleotide sequence ID" value="NZ_CP025682.1"/>
</dbReference>
<gene>
    <name evidence="6 8" type="primary">rplU</name>
    <name evidence="8" type="ORF">C0099_12105</name>
</gene>
<dbReference type="NCBIfam" id="TIGR00061">
    <property type="entry name" value="L21"/>
    <property type="match status" value="1"/>
</dbReference>
<evidence type="ECO:0000256" key="4">
    <source>
        <dbReference type="ARBA" id="ARBA00022980"/>
    </source>
</evidence>
<dbReference type="InterPro" id="IPR028909">
    <property type="entry name" value="bL21-like"/>
</dbReference>
<keyword evidence="5 6" id="KW-0687">Ribonucleoprotein</keyword>
<keyword evidence="2 6" id="KW-0699">rRNA-binding</keyword>
<evidence type="ECO:0000256" key="7">
    <source>
        <dbReference type="RuleBase" id="RU000562"/>
    </source>
</evidence>
<dbReference type="InterPro" id="IPR001787">
    <property type="entry name" value="Ribosomal_bL21"/>
</dbReference>
<name>A0A2I6S8M5_9RHOO</name>
<evidence type="ECO:0000256" key="6">
    <source>
        <dbReference type="HAMAP-Rule" id="MF_01363"/>
    </source>
</evidence>
<dbReference type="OrthoDB" id="9813334at2"/>
<organism evidence="8 9">
    <name type="scientific">Pseudazoarcus pumilus</name>
    <dbReference type="NCBI Taxonomy" id="2067960"/>
    <lineage>
        <taxon>Bacteria</taxon>
        <taxon>Pseudomonadati</taxon>
        <taxon>Pseudomonadota</taxon>
        <taxon>Betaproteobacteria</taxon>
        <taxon>Rhodocyclales</taxon>
        <taxon>Zoogloeaceae</taxon>
        <taxon>Pseudazoarcus</taxon>
    </lineage>
</organism>
<accession>A0A2I6S8M5</accession>
<evidence type="ECO:0000256" key="1">
    <source>
        <dbReference type="ARBA" id="ARBA00008563"/>
    </source>
</evidence>
<dbReference type="AlphaFoldDB" id="A0A2I6S8M5"/>
<keyword evidence="9" id="KW-1185">Reference proteome</keyword>
<evidence type="ECO:0000313" key="8">
    <source>
        <dbReference type="EMBL" id="AUN95606.1"/>
    </source>
</evidence>
<dbReference type="EMBL" id="CP025682">
    <property type="protein sequence ID" value="AUN95606.1"/>
    <property type="molecule type" value="Genomic_DNA"/>
</dbReference>
<evidence type="ECO:0000256" key="3">
    <source>
        <dbReference type="ARBA" id="ARBA00022884"/>
    </source>
</evidence>
<dbReference type="GO" id="GO:0005737">
    <property type="term" value="C:cytoplasm"/>
    <property type="evidence" value="ECO:0007669"/>
    <property type="project" value="UniProtKB-ARBA"/>
</dbReference>
<dbReference type="PROSITE" id="PS01169">
    <property type="entry name" value="RIBOSOMAL_L21"/>
    <property type="match status" value="1"/>
</dbReference>
<sequence length="103" mass="11557">MYAVIKTGGKQYRVAAGQKLKVEQIPADVGSEITLDQVLMVGEGESVKIGTPLVSGATVKATVVSHGRHDKIRIFKMRRRKHYQKRQGHRQNFTELRIEDITA</sequence>
<evidence type="ECO:0000256" key="2">
    <source>
        <dbReference type="ARBA" id="ARBA00022730"/>
    </source>
</evidence>
<dbReference type="GO" id="GO:0003735">
    <property type="term" value="F:structural constituent of ribosome"/>
    <property type="evidence" value="ECO:0007669"/>
    <property type="project" value="InterPro"/>
</dbReference>
<comment type="function">
    <text evidence="6 7">This protein binds to 23S rRNA in the presence of protein L20.</text>
</comment>
<dbReference type="KEGG" id="atw:C0099_12105"/>
<dbReference type="GO" id="GO:0019843">
    <property type="term" value="F:rRNA binding"/>
    <property type="evidence" value="ECO:0007669"/>
    <property type="project" value="UniProtKB-UniRule"/>
</dbReference>
<dbReference type="PANTHER" id="PTHR21349">
    <property type="entry name" value="50S RIBOSOMAL PROTEIN L21"/>
    <property type="match status" value="1"/>
</dbReference>
<dbReference type="HAMAP" id="MF_01363">
    <property type="entry name" value="Ribosomal_bL21"/>
    <property type="match status" value="1"/>
</dbReference>
<proteinExistence type="inferred from homology"/>
<comment type="similarity">
    <text evidence="1 6 7">Belongs to the bacterial ribosomal protein bL21 family.</text>
</comment>
<reference evidence="8 9" key="1">
    <citation type="submission" date="2018-01" db="EMBL/GenBank/DDBJ databases">
        <authorList>
            <person name="Fu G.-Y."/>
        </authorList>
    </citation>
    <scope>NUCLEOTIDE SEQUENCE [LARGE SCALE GENOMIC DNA]</scope>
    <source>
        <strain evidence="8 9">SY39</strain>
    </source>
</reference>
<dbReference type="GO" id="GO:1990904">
    <property type="term" value="C:ribonucleoprotein complex"/>
    <property type="evidence" value="ECO:0007669"/>
    <property type="project" value="UniProtKB-KW"/>
</dbReference>
<dbReference type="PANTHER" id="PTHR21349:SF0">
    <property type="entry name" value="LARGE RIBOSOMAL SUBUNIT PROTEIN BL21M"/>
    <property type="match status" value="1"/>
</dbReference>
<dbReference type="InterPro" id="IPR018258">
    <property type="entry name" value="Ribosomal_bL21_CS"/>
</dbReference>
<evidence type="ECO:0000313" key="9">
    <source>
        <dbReference type="Proteomes" id="UP000242205"/>
    </source>
</evidence>
<protein>
    <recommendedName>
        <fullName evidence="6">Large ribosomal subunit protein bL21</fullName>
    </recommendedName>
</protein>
<comment type="subunit">
    <text evidence="6">Part of the 50S ribosomal subunit. Contacts protein L20.</text>
</comment>
<keyword evidence="4 6" id="KW-0689">Ribosomal protein</keyword>
<dbReference type="Proteomes" id="UP000242205">
    <property type="component" value="Chromosome"/>
</dbReference>